<keyword evidence="8" id="KW-1185">Reference proteome</keyword>
<dbReference type="OrthoDB" id="8904098at2759"/>
<dbReference type="GO" id="GO:0022857">
    <property type="term" value="F:transmembrane transporter activity"/>
    <property type="evidence" value="ECO:0007669"/>
    <property type="project" value="InterPro"/>
</dbReference>
<evidence type="ECO:0000313" key="7">
    <source>
        <dbReference type="EMBL" id="KDP45469.1"/>
    </source>
</evidence>
<gene>
    <name evidence="7" type="ORF">JCGZ_09718</name>
</gene>
<evidence type="ECO:0000256" key="5">
    <source>
        <dbReference type="ARBA" id="ARBA00023136"/>
    </source>
</evidence>
<dbReference type="AlphaFoldDB" id="A0A067LM36"/>
<dbReference type="Proteomes" id="UP000027138">
    <property type="component" value="Unassembled WGS sequence"/>
</dbReference>
<name>A0A067LM36_JATCU</name>
<feature type="transmembrane region" description="Helical" evidence="6">
    <location>
        <begin position="410"/>
        <end position="431"/>
    </location>
</feature>
<keyword evidence="4 6" id="KW-1133">Transmembrane helix</keyword>
<accession>A0A067LM36</accession>
<evidence type="ECO:0000256" key="2">
    <source>
        <dbReference type="ARBA" id="ARBA00005982"/>
    </source>
</evidence>
<evidence type="ECO:0000313" key="8">
    <source>
        <dbReference type="Proteomes" id="UP000027138"/>
    </source>
</evidence>
<organism evidence="7 8">
    <name type="scientific">Jatropha curcas</name>
    <name type="common">Barbados nut</name>
    <dbReference type="NCBI Taxonomy" id="180498"/>
    <lineage>
        <taxon>Eukaryota</taxon>
        <taxon>Viridiplantae</taxon>
        <taxon>Streptophyta</taxon>
        <taxon>Embryophyta</taxon>
        <taxon>Tracheophyta</taxon>
        <taxon>Spermatophyta</taxon>
        <taxon>Magnoliopsida</taxon>
        <taxon>eudicotyledons</taxon>
        <taxon>Gunneridae</taxon>
        <taxon>Pentapetalae</taxon>
        <taxon>rosids</taxon>
        <taxon>fabids</taxon>
        <taxon>Malpighiales</taxon>
        <taxon>Euphorbiaceae</taxon>
        <taxon>Crotonoideae</taxon>
        <taxon>Jatropheae</taxon>
        <taxon>Jatropha</taxon>
    </lineage>
</organism>
<feature type="transmembrane region" description="Helical" evidence="6">
    <location>
        <begin position="370"/>
        <end position="390"/>
    </location>
</feature>
<reference evidence="7 8" key="1">
    <citation type="journal article" date="2014" name="PLoS ONE">
        <title>Global Analysis of Gene Expression Profiles in Physic Nut (Jatropha curcas L.) Seedlings Exposed to Salt Stress.</title>
        <authorList>
            <person name="Zhang L."/>
            <person name="Zhang C."/>
            <person name="Wu P."/>
            <person name="Chen Y."/>
            <person name="Li M."/>
            <person name="Jiang H."/>
            <person name="Wu G."/>
        </authorList>
    </citation>
    <scope>NUCLEOTIDE SEQUENCE [LARGE SCALE GENOMIC DNA]</scope>
    <source>
        <strain evidence="8">cv. GZQX0401</strain>
        <tissue evidence="7">Young leaves</tissue>
    </source>
</reference>
<keyword evidence="3 6" id="KW-0812">Transmembrane</keyword>
<evidence type="ECO:0000256" key="4">
    <source>
        <dbReference type="ARBA" id="ARBA00022989"/>
    </source>
</evidence>
<protein>
    <submittedName>
        <fullName evidence="7">Uncharacterized protein</fullName>
    </submittedName>
</protein>
<evidence type="ECO:0000256" key="3">
    <source>
        <dbReference type="ARBA" id="ARBA00022692"/>
    </source>
</evidence>
<dbReference type="InterPro" id="IPR036259">
    <property type="entry name" value="MFS_trans_sf"/>
</dbReference>
<dbReference type="InterPro" id="IPR000109">
    <property type="entry name" value="POT_fam"/>
</dbReference>
<feature type="transmembrane region" description="Helical" evidence="6">
    <location>
        <begin position="495"/>
        <end position="515"/>
    </location>
</feature>
<comment type="similarity">
    <text evidence="2">Belongs to the major facilitator superfamily. Proton-dependent oligopeptide transporter (POT/PTR) (TC 2.A.17) family.</text>
</comment>
<evidence type="ECO:0000256" key="1">
    <source>
        <dbReference type="ARBA" id="ARBA00004141"/>
    </source>
</evidence>
<feature type="transmembrane region" description="Helical" evidence="6">
    <location>
        <begin position="542"/>
        <end position="560"/>
    </location>
</feature>
<dbReference type="CDD" id="cd17416">
    <property type="entry name" value="MFS_NPF1_2"/>
    <property type="match status" value="1"/>
</dbReference>
<dbReference type="SUPFAM" id="SSF103473">
    <property type="entry name" value="MFS general substrate transporter"/>
    <property type="match status" value="1"/>
</dbReference>
<sequence length="590" mass="65308">MENKQDHRNYADEDEPVINYRGIKAMPFIIGNETFEKLGTVGSSTNLVVYLSTVFNMKSVTATTIVNIFNGTTNLAPLLGAFLSDTYFGRYNSLGFASVASFLGMLILMLTAAISTLHPPNCIGKESSNCISPTSWQLAFLLSGFGFLVIGAGGIRPCNLAFGADQFNPNTESGKRGTSSFFNWYYFTYIFAVMVSVTAIVYVQSDVSWSIGLAIPAFLMFLSCAMFFLGTSIYVIVKPQGSPLTSVAQVLVVSIKKRGLNLPENPKVSLFNYVPAKFINSKLAHSDQFRFLDKAAIITEDDQINSDGSATNPWKLCSIQQIEEVKCLVRIIPIWASAIIYHVPLIQQQTYVVFQALQLDRSLGTSNFQIPAATYIIFTMVTLTIWIPIYDRILVPFLQKITGKEGGFTLLQRMGIGIILAILCMVISGLVEGRRRNLSFDKQTLGIAPRGGAISSMSSMWLVPQLALAGLSEGFNYVAQVEFYYKQFPENMRSIAGSAFFAGLALANYLSGFLVSTTHKISSRSKNGDWLSEDLNKGKLDYFYYVIGGLGVLNFAYFLFCAKWYRYKDVNYRVVEMGVGKIKGSDKNFV</sequence>
<dbReference type="EMBL" id="KK914232">
    <property type="protein sequence ID" value="KDP45469.1"/>
    <property type="molecule type" value="Genomic_DNA"/>
</dbReference>
<dbReference type="Pfam" id="PF00854">
    <property type="entry name" value="PTR2"/>
    <property type="match status" value="1"/>
</dbReference>
<proteinExistence type="inferred from homology"/>
<feature type="transmembrane region" description="Helical" evidence="6">
    <location>
        <begin position="94"/>
        <end position="115"/>
    </location>
</feature>
<feature type="transmembrane region" description="Helical" evidence="6">
    <location>
        <begin position="184"/>
        <end position="203"/>
    </location>
</feature>
<keyword evidence="5 6" id="KW-0472">Membrane</keyword>
<comment type="subcellular location">
    <subcellularLocation>
        <location evidence="1">Membrane</location>
        <topology evidence="1">Multi-pass membrane protein</topology>
    </subcellularLocation>
</comment>
<dbReference type="GO" id="GO:0016020">
    <property type="term" value="C:membrane"/>
    <property type="evidence" value="ECO:0007669"/>
    <property type="project" value="UniProtKB-SubCell"/>
</dbReference>
<feature type="transmembrane region" description="Helical" evidence="6">
    <location>
        <begin position="135"/>
        <end position="155"/>
    </location>
</feature>
<dbReference type="Gene3D" id="1.20.1250.20">
    <property type="entry name" value="MFS general substrate transporter like domains"/>
    <property type="match status" value="1"/>
</dbReference>
<dbReference type="KEGG" id="jcu:105642583"/>
<dbReference type="PANTHER" id="PTHR11654">
    <property type="entry name" value="OLIGOPEPTIDE TRANSPORTER-RELATED"/>
    <property type="match status" value="1"/>
</dbReference>
<evidence type="ECO:0000256" key="6">
    <source>
        <dbReference type="SAM" id="Phobius"/>
    </source>
</evidence>
<feature type="transmembrane region" description="Helical" evidence="6">
    <location>
        <begin position="209"/>
        <end position="237"/>
    </location>
</feature>